<dbReference type="GO" id="GO:0047429">
    <property type="term" value="F:nucleoside triphosphate diphosphatase activity"/>
    <property type="evidence" value="ECO:0007669"/>
    <property type="project" value="InterPro"/>
</dbReference>
<proteinExistence type="inferred from homology"/>
<dbReference type="SUPFAM" id="SSF52972">
    <property type="entry name" value="ITPase-like"/>
    <property type="match status" value="1"/>
</dbReference>
<dbReference type="Gene3D" id="3.90.950.10">
    <property type="match status" value="1"/>
</dbReference>
<dbReference type="InterPro" id="IPR029001">
    <property type="entry name" value="ITPase-like_fam"/>
</dbReference>
<evidence type="ECO:0000313" key="3">
    <source>
        <dbReference type="EMBL" id="SVA87714.1"/>
    </source>
</evidence>
<dbReference type="AlphaFoldDB" id="A0A381ZF15"/>
<dbReference type="HAMAP" id="MF_00528">
    <property type="entry name" value="Maf"/>
    <property type="match status" value="1"/>
</dbReference>
<dbReference type="PANTHER" id="PTHR43213:SF5">
    <property type="entry name" value="BIFUNCTIONAL DTTP_UTP PYROPHOSPHATASE_METHYLTRANSFERASE PROTEIN-RELATED"/>
    <property type="match status" value="1"/>
</dbReference>
<dbReference type="EMBL" id="UINC01021026">
    <property type="protein sequence ID" value="SVA87714.1"/>
    <property type="molecule type" value="Genomic_DNA"/>
</dbReference>
<evidence type="ECO:0008006" key="4">
    <source>
        <dbReference type="Google" id="ProtNLM"/>
    </source>
</evidence>
<accession>A0A381ZF15</accession>
<protein>
    <recommendedName>
        <fullName evidence="4">Septum formation protein Maf</fullName>
    </recommendedName>
</protein>
<dbReference type="InterPro" id="IPR003697">
    <property type="entry name" value="Maf-like"/>
</dbReference>
<name>A0A381ZF15_9ZZZZ</name>
<reference evidence="3" key="1">
    <citation type="submission" date="2018-05" db="EMBL/GenBank/DDBJ databases">
        <authorList>
            <person name="Lanie J.A."/>
            <person name="Ng W.-L."/>
            <person name="Kazmierczak K.M."/>
            <person name="Andrzejewski T.M."/>
            <person name="Davidsen T.M."/>
            <person name="Wayne K.J."/>
            <person name="Tettelin H."/>
            <person name="Glass J.I."/>
            <person name="Rusch D."/>
            <person name="Podicherti R."/>
            <person name="Tsui H.-C.T."/>
            <person name="Winkler M.E."/>
        </authorList>
    </citation>
    <scope>NUCLEOTIDE SEQUENCE</scope>
</reference>
<dbReference type="Pfam" id="PF02545">
    <property type="entry name" value="Maf"/>
    <property type="match status" value="1"/>
</dbReference>
<dbReference type="NCBIfam" id="TIGR00172">
    <property type="entry name" value="maf"/>
    <property type="match status" value="1"/>
</dbReference>
<keyword evidence="2" id="KW-0378">Hydrolase</keyword>
<comment type="cofactor">
    <cofactor evidence="1">
        <name>a divalent metal cation</name>
        <dbReference type="ChEBI" id="CHEBI:60240"/>
    </cofactor>
</comment>
<dbReference type="CDD" id="cd00555">
    <property type="entry name" value="Maf"/>
    <property type="match status" value="1"/>
</dbReference>
<gene>
    <name evidence="3" type="ORF">METZ01_LOCUS140568</name>
</gene>
<sequence>MSKQDIVHSEPFILASGSKIRKKILSDHRINFVVQKSEVDEEELKKNILNLPFEERVIKLASAKAKEISEINLERYVVGADQMCVSNGRVFNKPGNLENAINNLKLLAGNTHCQYSGISIFLNGKSLWTFCDTATLTMKELSDEQIMSYVLEDEPYECCGSYKYESLGATLFSKVKGSEYTVQGLAFVPLINAFKELGISL</sequence>
<organism evidence="3">
    <name type="scientific">marine metagenome</name>
    <dbReference type="NCBI Taxonomy" id="408172"/>
    <lineage>
        <taxon>unclassified sequences</taxon>
        <taxon>metagenomes</taxon>
        <taxon>ecological metagenomes</taxon>
    </lineage>
</organism>
<dbReference type="PIRSF" id="PIRSF006305">
    <property type="entry name" value="Maf"/>
    <property type="match status" value="1"/>
</dbReference>
<evidence type="ECO:0000256" key="1">
    <source>
        <dbReference type="ARBA" id="ARBA00001968"/>
    </source>
</evidence>
<dbReference type="PANTHER" id="PTHR43213">
    <property type="entry name" value="BIFUNCTIONAL DTTP/UTP PYROPHOSPHATASE/METHYLTRANSFERASE PROTEIN-RELATED"/>
    <property type="match status" value="1"/>
</dbReference>
<evidence type="ECO:0000256" key="2">
    <source>
        <dbReference type="ARBA" id="ARBA00022801"/>
    </source>
</evidence>